<protein>
    <submittedName>
        <fullName evidence="1">Uncharacterized protein</fullName>
    </submittedName>
</protein>
<accession>A0A0F9J8A8</accession>
<feature type="non-terminal residue" evidence="1">
    <location>
        <position position="49"/>
    </location>
</feature>
<gene>
    <name evidence="1" type="ORF">LCGC14_1787970</name>
</gene>
<dbReference type="EMBL" id="LAZR01017029">
    <property type="protein sequence ID" value="KKM02086.1"/>
    <property type="molecule type" value="Genomic_DNA"/>
</dbReference>
<name>A0A0F9J8A8_9ZZZZ</name>
<dbReference type="AlphaFoldDB" id="A0A0F9J8A8"/>
<reference evidence="1" key="1">
    <citation type="journal article" date="2015" name="Nature">
        <title>Complex archaea that bridge the gap between prokaryotes and eukaryotes.</title>
        <authorList>
            <person name="Spang A."/>
            <person name="Saw J.H."/>
            <person name="Jorgensen S.L."/>
            <person name="Zaremba-Niedzwiedzka K."/>
            <person name="Martijn J."/>
            <person name="Lind A.E."/>
            <person name="van Eijk R."/>
            <person name="Schleper C."/>
            <person name="Guy L."/>
            <person name="Ettema T.J."/>
        </authorList>
    </citation>
    <scope>NUCLEOTIDE SEQUENCE</scope>
</reference>
<comment type="caution">
    <text evidence="1">The sequence shown here is derived from an EMBL/GenBank/DDBJ whole genome shotgun (WGS) entry which is preliminary data.</text>
</comment>
<organism evidence="1">
    <name type="scientific">marine sediment metagenome</name>
    <dbReference type="NCBI Taxonomy" id="412755"/>
    <lineage>
        <taxon>unclassified sequences</taxon>
        <taxon>metagenomes</taxon>
        <taxon>ecological metagenomes</taxon>
    </lineage>
</organism>
<sequence length="49" mass="5599">MIDQDDFESGSMDLEKLLEKKELLEGMIRDKFTRKVSVMFTDLSGSTAL</sequence>
<evidence type="ECO:0000313" key="1">
    <source>
        <dbReference type="EMBL" id="KKM02086.1"/>
    </source>
</evidence>
<proteinExistence type="predicted"/>